<sequence length="45" mass="5585">MSDLKARKLRWAERLLYWLETRRKEQFPVLDGRRKNLTLPTADRR</sequence>
<gene>
    <name evidence="1" type="ORF">SY89_02564</name>
</gene>
<keyword evidence="2" id="KW-1185">Reference proteome</keyword>
<accession>A0A0N8I0B1</accession>
<dbReference type="PATRIC" id="fig|699431.3.peg.2629"/>
<evidence type="ECO:0000313" key="1">
    <source>
        <dbReference type="EMBL" id="KPN31811.1"/>
    </source>
</evidence>
<dbReference type="AlphaFoldDB" id="A0A0N8I0B1"/>
<dbReference type="EMBL" id="LGUC01000001">
    <property type="protein sequence ID" value="KPN31811.1"/>
    <property type="molecule type" value="Genomic_DNA"/>
</dbReference>
<organism evidence="1 2">
    <name type="scientific">Halolamina pelagica</name>
    <dbReference type="NCBI Taxonomy" id="699431"/>
    <lineage>
        <taxon>Archaea</taxon>
        <taxon>Methanobacteriati</taxon>
        <taxon>Methanobacteriota</taxon>
        <taxon>Stenosarchaea group</taxon>
        <taxon>Halobacteria</taxon>
        <taxon>Halobacteriales</taxon>
        <taxon>Haloferacaceae</taxon>
    </lineage>
</organism>
<dbReference type="Proteomes" id="UP000050535">
    <property type="component" value="Unassembled WGS sequence"/>
</dbReference>
<comment type="caution">
    <text evidence="1">The sequence shown here is derived from an EMBL/GenBank/DDBJ whole genome shotgun (WGS) entry which is preliminary data.</text>
</comment>
<proteinExistence type="predicted"/>
<name>A0A0N8I0B1_9EURY</name>
<reference evidence="2" key="1">
    <citation type="submission" date="2013-11" db="EMBL/GenBank/DDBJ databases">
        <authorList>
            <person name="Hoang H.T."/>
            <person name="Killian M.L."/>
            <person name="Madson D.M."/>
            <person name="Arruda P.H.E."/>
            <person name="Sun D."/>
            <person name="Schwartz K.J."/>
            <person name="Yoon K."/>
        </authorList>
    </citation>
    <scope>NUCLEOTIDE SEQUENCE [LARGE SCALE GENOMIC DNA]</scope>
    <source>
        <strain evidence="2">CDK2</strain>
    </source>
</reference>
<protein>
    <submittedName>
        <fullName evidence="1">Uncharacterized protein</fullName>
    </submittedName>
</protein>
<evidence type="ECO:0000313" key="2">
    <source>
        <dbReference type="Proteomes" id="UP000050535"/>
    </source>
</evidence>
<dbReference type="STRING" id="699431.SY89_02564"/>